<protein>
    <submittedName>
        <fullName evidence="5">Cytochrome P450 4F8-like</fullName>
    </submittedName>
</protein>
<dbReference type="Proteomes" id="UP000694865">
    <property type="component" value="Unplaced"/>
</dbReference>
<sequence>MLSRQDFHMTDLLYIYLPTLFLAYCVYKIYRIVLWPLISPLSKIPSMPYNPIFGNTKEISKAETTEYSLRVSKKLGPVARYFFFFGFEIVSVTGPEEIKHVLVTRGKNYDRQLRSRKLLECIAGYSILASSGPDHAAQRKLLNPSFSYRSIRAMVVSFQKYGQELNRFWKSNLEKNGATKHGLVAQPIQKDLGRTMLDVIGECAFGYEFNSIWEPEKKLTQAFADVLQLGFPASSWKILIPFYQSLPLEENRRFKAGKKIVRQAVQTVIEHRKNEMKEGKEPYKDLLSVLMMAKDEETGQGLSDTELTDHVMTFMFAGQETTSTGLIWTLYLLSQHPEIQDKVRKEILEVLPNNEDITWEHLDKLQYLKAVISESLRLFPPVAAVPEVALQDDKIGDYFIPKGTYVLINTGAMHRNPNVWPDPETFNPDRFTDPNNPPKPYTYLPFSIGRRNCIGSRFALIGMRVILSTLLRDLQFSLVPGTSYKRTQRITMRPKPPMQLQICKV</sequence>
<gene>
    <name evidence="5" type="primary">LOC102803611</name>
</gene>
<keyword evidence="3" id="KW-1133">Transmembrane helix</keyword>
<feature type="transmembrane region" description="Helical" evidence="3">
    <location>
        <begin position="12"/>
        <end position="30"/>
    </location>
</feature>
<evidence type="ECO:0000256" key="1">
    <source>
        <dbReference type="ARBA" id="ARBA00010617"/>
    </source>
</evidence>
<dbReference type="GeneID" id="102803611"/>
<dbReference type="PANTHER" id="PTHR24291">
    <property type="entry name" value="CYTOCHROME P450 FAMILY 4"/>
    <property type="match status" value="1"/>
</dbReference>
<evidence type="ECO:0000313" key="4">
    <source>
        <dbReference type="Proteomes" id="UP000694865"/>
    </source>
</evidence>
<comment type="similarity">
    <text evidence="1 2">Belongs to the cytochrome P450 family.</text>
</comment>
<dbReference type="InterPro" id="IPR017972">
    <property type="entry name" value="Cyt_P450_CS"/>
</dbReference>
<dbReference type="InterPro" id="IPR036396">
    <property type="entry name" value="Cyt_P450_sf"/>
</dbReference>
<keyword evidence="2" id="KW-0349">Heme</keyword>
<reference evidence="5" key="1">
    <citation type="submission" date="2025-08" db="UniProtKB">
        <authorList>
            <consortium name="RefSeq"/>
        </authorList>
    </citation>
    <scope>IDENTIFICATION</scope>
    <source>
        <tissue evidence="5">Testes</tissue>
    </source>
</reference>
<dbReference type="PANTHER" id="PTHR24291:SF175">
    <property type="entry name" value="CYTOCHROME P450"/>
    <property type="match status" value="1"/>
</dbReference>
<keyword evidence="2" id="KW-0479">Metal-binding</keyword>
<dbReference type="InterPro" id="IPR002401">
    <property type="entry name" value="Cyt_P450_E_grp-I"/>
</dbReference>
<keyword evidence="3" id="KW-0812">Transmembrane</keyword>
<dbReference type="InterPro" id="IPR001128">
    <property type="entry name" value="Cyt_P450"/>
</dbReference>
<dbReference type="RefSeq" id="XP_006816244.1">
    <property type="nucleotide sequence ID" value="XM_006816181.1"/>
</dbReference>
<accession>A0ABM0M8A3</accession>
<evidence type="ECO:0000256" key="2">
    <source>
        <dbReference type="RuleBase" id="RU000461"/>
    </source>
</evidence>
<dbReference type="Pfam" id="PF00067">
    <property type="entry name" value="p450"/>
    <property type="match status" value="1"/>
</dbReference>
<proteinExistence type="inferred from homology"/>
<dbReference type="InterPro" id="IPR050196">
    <property type="entry name" value="Cytochrome_P450_Monoox"/>
</dbReference>
<keyword evidence="2" id="KW-0408">Iron</keyword>
<evidence type="ECO:0000313" key="5">
    <source>
        <dbReference type="RefSeq" id="XP_006816244.1"/>
    </source>
</evidence>
<organism evidence="4 5">
    <name type="scientific">Saccoglossus kowalevskii</name>
    <name type="common">Acorn worm</name>
    <dbReference type="NCBI Taxonomy" id="10224"/>
    <lineage>
        <taxon>Eukaryota</taxon>
        <taxon>Metazoa</taxon>
        <taxon>Hemichordata</taxon>
        <taxon>Enteropneusta</taxon>
        <taxon>Harrimaniidae</taxon>
        <taxon>Saccoglossus</taxon>
    </lineage>
</organism>
<keyword evidence="4" id="KW-1185">Reference proteome</keyword>
<dbReference type="CDD" id="cd11069">
    <property type="entry name" value="CYP_FUM15-like"/>
    <property type="match status" value="1"/>
</dbReference>
<evidence type="ECO:0000256" key="3">
    <source>
        <dbReference type="SAM" id="Phobius"/>
    </source>
</evidence>
<dbReference type="Gene3D" id="1.10.630.10">
    <property type="entry name" value="Cytochrome P450"/>
    <property type="match status" value="1"/>
</dbReference>
<dbReference type="PRINTS" id="PR00463">
    <property type="entry name" value="EP450I"/>
</dbReference>
<dbReference type="PROSITE" id="PS00086">
    <property type="entry name" value="CYTOCHROME_P450"/>
    <property type="match status" value="1"/>
</dbReference>
<dbReference type="PRINTS" id="PR00385">
    <property type="entry name" value="P450"/>
</dbReference>
<dbReference type="SUPFAM" id="SSF48264">
    <property type="entry name" value="Cytochrome P450"/>
    <property type="match status" value="1"/>
</dbReference>
<keyword evidence="2" id="KW-0560">Oxidoreductase</keyword>
<name>A0ABM0M8A3_SACKO</name>
<keyword evidence="3" id="KW-0472">Membrane</keyword>
<keyword evidence="2" id="KW-0503">Monooxygenase</keyword>